<feature type="compositionally biased region" description="Basic residues" evidence="1">
    <location>
        <begin position="54"/>
        <end position="70"/>
    </location>
</feature>
<comment type="caution">
    <text evidence="2">The sequence shown here is derived from an EMBL/GenBank/DDBJ whole genome shotgun (WGS) entry which is preliminary data.</text>
</comment>
<feature type="region of interest" description="Disordered" evidence="1">
    <location>
        <begin position="48"/>
        <end position="140"/>
    </location>
</feature>
<dbReference type="Proteomes" id="UP000230750">
    <property type="component" value="Unassembled WGS sequence"/>
</dbReference>
<feature type="region of interest" description="Disordered" evidence="1">
    <location>
        <begin position="206"/>
        <end position="226"/>
    </location>
</feature>
<name>A0A2G8L0Y6_STIJA</name>
<feature type="region of interest" description="Disordered" evidence="1">
    <location>
        <begin position="246"/>
        <end position="272"/>
    </location>
</feature>
<organism evidence="2 3">
    <name type="scientific">Stichopus japonicus</name>
    <name type="common">Sea cucumber</name>
    <dbReference type="NCBI Taxonomy" id="307972"/>
    <lineage>
        <taxon>Eukaryota</taxon>
        <taxon>Metazoa</taxon>
        <taxon>Echinodermata</taxon>
        <taxon>Eleutherozoa</taxon>
        <taxon>Echinozoa</taxon>
        <taxon>Holothuroidea</taxon>
        <taxon>Aspidochirotacea</taxon>
        <taxon>Aspidochirotida</taxon>
        <taxon>Stichopodidae</taxon>
        <taxon>Apostichopus</taxon>
    </lineage>
</organism>
<evidence type="ECO:0000256" key="1">
    <source>
        <dbReference type="SAM" id="MobiDB-lite"/>
    </source>
</evidence>
<accession>A0A2G8L0Y6</accession>
<reference evidence="2 3" key="1">
    <citation type="journal article" date="2017" name="PLoS Biol.">
        <title>The sea cucumber genome provides insights into morphological evolution and visceral regeneration.</title>
        <authorList>
            <person name="Zhang X."/>
            <person name="Sun L."/>
            <person name="Yuan J."/>
            <person name="Sun Y."/>
            <person name="Gao Y."/>
            <person name="Zhang L."/>
            <person name="Li S."/>
            <person name="Dai H."/>
            <person name="Hamel J.F."/>
            <person name="Liu C."/>
            <person name="Yu Y."/>
            <person name="Liu S."/>
            <person name="Lin W."/>
            <person name="Guo K."/>
            <person name="Jin S."/>
            <person name="Xu P."/>
            <person name="Storey K.B."/>
            <person name="Huan P."/>
            <person name="Zhang T."/>
            <person name="Zhou Y."/>
            <person name="Zhang J."/>
            <person name="Lin C."/>
            <person name="Li X."/>
            <person name="Xing L."/>
            <person name="Huo D."/>
            <person name="Sun M."/>
            <person name="Wang L."/>
            <person name="Mercier A."/>
            <person name="Li F."/>
            <person name="Yang H."/>
            <person name="Xiang J."/>
        </authorList>
    </citation>
    <scope>NUCLEOTIDE SEQUENCE [LARGE SCALE GENOMIC DNA]</scope>
    <source>
        <strain evidence="2">Shaxun</strain>
        <tissue evidence="2">Muscle</tissue>
    </source>
</reference>
<gene>
    <name evidence="2" type="ORF">BSL78_09200</name>
</gene>
<proteinExistence type="predicted"/>
<evidence type="ECO:0000313" key="2">
    <source>
        <dbReference type="EMBL" id="PIK53882.1"/>
    </source>
</evidence>
<dbReference type="AlphaFoldDB" id="A0A2G8L0Y6"/>
<protein>
    <submittedName>
        <fullName evidence="2">Uncharacterized protein</fullName>
    </submittedName>
</protein>
<dbReference type="EMBL" id="MRZV01000270">
    <property type="protein sequence ID" value="PIK53882.1"/>
    <property type="molecule type" value="Genomic_DNA"/>
</dbReference>
<feature type="compositionally biased region" description="Polar residues" evidence="1">
    <location>
        <begin position="89"/>
        <end position="98"/>
    </location>
</feature>
<feature type="compositionally biased region" description="Low complexity" evidence="1">
    <location>
        <begin position="206"/>
        <end position="218"/>
    </location>
</feature>
<evidence type="ECO:0000313" key="3">
    <source>
        <dbReference type="Proteomes" id="UP000230750"/>
    </source>
</evidence>
<feature type="compositionally biased region" description="Polar residues" evidence="1">
    <location>
        <begin position="259"/>
        <end position="272"/>
    </location>
</feature>
<sequence length="272" mass="30291">MGEIVQNTSLFEILDDPKFRLEAVSEASSEVSQLPIDPNRDTGLVLIVDQKSSKGVKKVRNNPKNKRQRKLPNLSSSPGFGRREETRESLSSTNSPTPIRNGIANGGGHGVSETKSTDHVRADLSGTDGTTGEGKNENRFQSKAQIFEQGEGAALLRRGIKKNLAKKKGIRRKLPSLPEQFMDIIEQVREANKTPFADVDEENIDTLTESSERSSSLETEQKLHDDEEHLDKFRILTPITEDIENEKEDGILSFDESKTLTTSTNLTQMEQK</sequence>
<keyword evidence="3" id="KW-1185">Reference proteome</keyword>